<name>A0A383V9C3_TETOB</name>
<dbReference type="Gene3D" id="3.80.10.10">
    <property type="entry name" value="Ribonuclease Inhibitor"/>
    <property type="match status" value="1"/>
</dbReference>
<gene>
    <name evidence="2" type="ORF">BQ4739_LOCUS2332</name>
</gene>
<protein>
    <recommendedName>
        <fullName evidence="4">Distal membrane arm assembly complex 2-like protein</fullName>
    </recommendedName>
</protein>
<keyword evidence="3" id="KW-1185">Reference proteome</keyword>
<comment type="subcellular location">
    <subcellularLocation>
        <location evidence="1">Cytoplasm</location>
        <location evidence="1">Cytoskeleton</location>
        <location evidence="1">Cilium axoneme</location>
    </subcellularLocation>
</comment>
<dbReference type="Proteomes" id="UP000256970">
    <property type="component" value="Unassembled WGS sequence"/>
</dbReference>
<evidence type="ECO:0000313" key="2">
    <source>
        <dbReference type="EMBL" id="SZX61771.1"/>
    </source>
</evidence>
<evidence type="ECO:0000313" key="3">
    <source>
        <dbReference type="Proteomes" id="UP000256970"/>
    </source>
</evidence>
<accession>A0A383V9C3</accession>
<dbReference type="SUPFAM" id="SSF52047">
    <property type="entry name" value="RNI-like"/>
    <property type="match status" value="1"/>
</dbReference>
<dbReference type="GO" id="GO:0005930">
    <property type="term" value="C:axoneme"/>
    <property type="evidence" value="ECO:0007669"/>
    <property type="project" value="UniProtKB-SubCell"/>
</dbReference>
<proteinExistence type="predicted"/>
<dbReference type="EMBL" id="FNXT01000176">
    <property type="protein sequence ID" value="SZX61771.1"/>
    <property type="molecule type" value="Genomic_DNA"/>
</dbReference>
<sequence>MPPEFAMRLCGGLTGLRGLRVLSLRSVHLAPGDVLALTALTGLTRLEFVDMCKIGEVQAAAHAIIRSLKHLKCLRMQSCHVDLSSTELLAAVGQLKQLTCLRLLGNVYGDGGVTEQGLMQLTGLSRLEQLDVNKNEEVNEQVLGSFWAAMRQQQQ</sequence>
<dbReference type="AlphaFoldDB" id="A0A383V9C3"/>
<evidence type="ECO:0008006" key="4">
    <source>
        <dbReference type="Google" id="ProtNLM"/>
    </source>
</evidence>
<evidence type="ECO:0000256" key="1">
    <source>
        <dbReference type="ARBA" id="ARBA00004430"/>
    </source>
</evidence>
<organism evidence="2 3">
    <name type="scientific">Tetradesmus obliquus</name>
    <name type="common">Green alga</name>
    <name type="synonym">Acutodesmus obliquus</name>
    <dbReference type="NCBI Taxonomy" id="3088"/>
    <lineage>
        <taxon>Eukaryota</taxon>
        <taxon>Viridiplantae</taxon>
        <taxon>Chlorophyta</taxon>
        <taxon>core chlorophytes</taxon>
        <taxon>Chlorophyceae</taxon>
        <taxon>CS clade</taxon>
        <taxon>Sphaeropleales</taxon>
        <taxon>Scenedesmaceae</taxon>
        <taxon>Tetradesmus</taxon>
    </lineage>
</organism>
<reference evidence="2 3" key="1">
    <citation type="submission" date="2016-10" db="EMBL/GenBank/DDBJ databases">
        <authorList>
            <person name="Cai Z."/>
        </authorList>
    </citation>
    <scope>NUCLEOTIDE SEQUENCE [LARGE SCALE GENOMIC DNA]</scope>
</reference>
<dbReference type="InterPro" id="IPR032675">
    <property type="entry name" value="LRR_dom_sf"/>
</dbReference>